<feature type="domain" description="PABC" evidence="3">
    <location>
        <begin position="243"/>
        <end position="320"/>
    </location>
</feature>
<dbReference type="Gene3D" id="1.10.1900.10">
    <property type="entry name" value="c-terminal domain of poly(a) binding protein"/>
    <property type="match status" value="3"/>
</dbReference>
<feature type="domain" description="Protein kinase" evidence="2">
    <location>
        <begin position="1"/>
        <end position="115"/>
    </location>
</feature>
<dbReference type="PANTHER" id="PTHR46276:SF1">
    <property type="entry name" value="E3 UBIQUITIN-PROTEIN LIGASE UBR5"/>
    <property type="match status" value="1"/>
</dbReference>
<dbReference type="InterPro" id="IPR036053">
    <property type="entry name" value="PABP-dom"/>
</dbReference>
<feature type="domain" description="PABC" evidence="3">
    <location>
        <begin position="136"/>
        <end position="213"/>
    </location>
</feature>
<evidence type="ECO:0000259" key="2">
    <source>
        <dbReference type="PROSITE" id="PS50011"/>
    </source>
</evidence>
<dbReference type="SUPFAM" id="SSF63570">
    <property type="entry name" value="PABC (PABP) domain"/>
    <property type="match status" value="3"/>
</dbReference>
<gene>
    <name evidence="4" type="ORF">BLNAU_9772</name>
</gene>
<dbReference type="Gene3D" id="1.10.510.10">
    <property type="entry name" value="Transferase(Phosphotransferase) domain 1"/>
    <property type="match status" value="1"/>
</dbReference>
<evidence type="ECO:0000313" key="5">
    <source>
        <dbReference type="Proteomes" id="UP001281761"/>
    </source>
</evidence>
<keyword evidence="5" id="KW-1185">Reference proteome</keyword>
<evidence type="ECO:0000256" key="1">
    <source>
        <dbReference type="SAM" id="MobiDB-lite"/>
    </source>
</evidence>
<feature type="region of interest" description="Disordered" evidence="1">
    <location>
        <begin position="226"/>
        <end position="246"/>
    </location>
</feature>
<dbReference type="InterPro" id="IPR002004">
    <property type="entry name" value="PABP_HYD_C"/>
</dbReference>
<dbReference type="PANTHER" id="PTHR46276">
    <property type="entry name" value="E3 UBIQUITIN-PROTEIN LIGASE UBR5"/>
    <property type="match status" value="1"/>
</dbReference>
<protein>
    <recommendedName>
        <fullName evidence="6">Protein kinase domain-containing protein</fullName>
    </recommendedName>
</protein>
<dbReference type="Pfam" id="PF00658">
    <property type="entry name" value="MLLE"/>
    <property type="match status" value="3"/>
</dbReference>
<organism evidence="4 5">
    <name type="scientific">Blattamonas nauphoetae</name>
    <dbReference type="NCBI Taxonomy" id="2049346"/>
    <lineage>
        <taxon>Eukaryota</taxon>
        <taxon>Metamonada</taxon>
        <taxon>Preaxostyla</taxon>
        <taxon>Oxymonadida</taxon>
        <taxon>Blattamonas</taxon>
    </lineage>
</organism>
<proteinExistence type="predicted"/>
<name>A0ABQ9XUS4_9EUKA</name>
<dbReference type="PROSITE" id="PS50011">
    <property type="entry name" value="PROTEIN_KINASE_DOM"/>
    <property type="match status" value="1"/>
</dbReference>
<dbReference type="EMBL" id="JARBJD010000069">
    <property type="protein sequence ID" value="KAK2955220.1"/>
    <property type="molecule type" value="Genomic_DNA"/>
</dbReference>
<dbReference type="InterPro" id="IPR000719">
    <property type="entry name" value="Prot_kinase_dom"/>
</dbReference>
<dbReference type="Pfam" id="PF00069">
    <property type="entry name" value="Pkinase"/>
    <property type="match status" value="1"/>
</dbReference>
<dbReference type="SMART" id="SM00517">
    <property type="entry name" value="PolyA"/>
    <property type="match status" value="3"/>
</dbReference>
<feature type="domain" description="PABC" evidence="3">
    <location>
        <begin position="334"/>
        <end position="406"/>
    </location>
</feature>
<sequence>MVAVETQKTHNTADCDTIQFWAPEMFDLGANDVHGSQAGDMWAFGLILLQLLTGQEWISGLNAVEIASRMKQFDVRAACRKEMIPNIIQPLLCSLLSKNPQERLSSAELIMTGRLSSIVGETNKEMQTNSAQLNNPPGFDVEKYKEMADEDKKQYLGEFLYDRVVQMDAERAGEITNFILELGLEQSLALLRDDFDLARKVREAQSHLVGVTRIPQVRTNLRQLCQPQSRQVPTPQHRHRNHPPGFDMEEYRGMADEDKKQYLGEFLYQKVIWMDSERAGQITGMILELGPRESLALLQDDIRLVQKVREAQIVIDGSNGSTQLPIGGSLFNLPPGFDMEEYRGMADEDKKQYLGEFLYQKVIWMDSERAGQITGMILELGLLKAFVLIQDDSRLAQIVREAQEFL</sequence>
<dbReference type="InterPro" id="IPR011009">
    <property type="entry name" value="Kinase-like_dom_sf"/>
</dbReference>
<dbReference type="PROSITE" id="PS51309">
    <property type="entry name" value="PABC"/>
    <property type="match status" value="3"/>
</dbReference>
<accession>A0ABQ9XUS4</accession>
<dbReference type="Proteomes" id="UP001281761">
    <property type="component" value="Unassembled WGS sequence"/>
</dbReference>
<evidence type="ECO:0000313" key="4">
    <source>
        <dbReference type="EMBL" id="KAK2955220.1"/>
    </source>
</evidence>
<evidence type="ECO:0008006" key="6">
    <source>
        <dbReference type="Google" id="ProtNLM"/>
    </source>
</evidence>
<evidence type="ECO:0000259" key="3">
    <source>
        <dbReference type="PROSITE" id="PS51309"/>
    </source>
</evidence>
<comment type="caution">
    <text evidence="4">The sequence shown here is derived from an EMBL/GenBank/DDBJ whole genome shotgun (WGS) entry which is preliminary data.</text>
</comment>
<dbReference type="SUPFAM" id="SSF56112">
    <property type="entry name" value="Protein kinase-like (PK-like)"/>
    <property type="match status" value="1"/>
</dbReference>
<reference evidence="4 5" key="1">
    <citation type="journal article" date="2022" name="bioRxiv">
        <title>Genomics of Preaxostyla Flagellates Illuminates Evolutionary Transitions and the Path Towards Mitochondrial Loss.</title>
        <authorList>
            <person name="Novak L.V.F."/>
            <person name="Treitli S.C."/>
            <person name="Pyrih J."/>
            <person name="Halakuc P."/>
            <person name="Pipaliya S.V."/>
            <person name="Vacek V."/>
            <person name="Brzon O."/>
            <person name="Soukal P."/>
            <person name="Eme L."/>
            <person name="Dacks J.B."/>
            <person name="Karnkowska A."/>
            <person name="Elias M."/>
            <person name="Hampl V."/>
        </authorList>
    </citation>
    <scope>NUCLEOTIDE SEQUENCE [LARGE SCALE GENOMIC DNA]</scope>
    <source>
        <strain evidence="4">NAU3</strain>
        <tissue evidence="4">Gut</tissue>
    </source>
</reference>